<sequence length="310" mass="35624">MSTLLSACGGGSSEQDNTPTIEPQVTPTQNKTVQFFVAAHPDDIQLFMAKNAQFYVQHQNKNVFILTTAGDGGEAIHLPHYSAMKKTYWEARLLAHEKSVNHWNHDKNRIISTEIKINQHTFQRKQLGENIVFYNFLLPDGNMTGNGFPTTQFQSLEKLYRGKIKTISSIDQQNTYTQQDLIQTLSDIVQLEAGKKEITFNIAEDNLYINQQDHSDHIMTSLLVQHLSQGLDNCMLTNKFTEYVNRAKPVNMSNSEYQQHRKLWDVLTSVLVEYQYVNPHARDPHLVWLGKQYISSKSVVNCKHIDEKLR</sequence>
<name>A0A7S6VVM1_9GAMM</name>
<dbReference type="Proteomes" id="UP000593966">
    <property type="component" value="Chromosome"/>
</dbReference>
<dbReference type="AlphaFoldDB" id="A0A7S6VVM1"/>
<feature type="compositionally biased region" description="Polar residues" evidence="1">
    <location>
        <begin position="13"/>
        <end position="25"/>
    </location>
</feature>
<feature type="region of interest" description="Disordered" evidence="1">
    <location>
        <begin position="1"/>
        <end position="25"/>
    </location>
</feature>
<reference evidence="2 3" key="1">
    <citation type="submission" date="2020-02" db="EMBL/GenBank/DDBJ databases">
        <title>Tigecycline-resistant Acinetobacter species from pigs and migratory birds.</title>
        <authorList>
            <person name="Chen C."/>
            <person name="Sun J."/>
            <person name="Liao X.-P."/>
            <person name="Liu Y.-H."/>
        </authorList>
    </citation>
    <scope>NUCLEOTIDE SEQUENCE [LARGE SCALE GENOMIC DNA]</scope>
    <source>
        <strain evidence="2 3">YH12207_T</strain>
    </source>
</reference>
<evidence type="ECO:0000256" key="1">
    <source>
        <dbReference type="SAM" id="MobiDB-lite"/>
    </source>
</evidence>
<dbReference type="RefSeq" id="WP_180044740.1">
    <property type="nucleotide sequence ID" value="NZ_CP048659.1"/>
</dbReference>
<keyword evidence="3" id="KW-1185">Reference proteome</keyword>
<dbReference type="InterPro" id="IPR003737">
    <property type="entry name" value="GlcNAc_PI_deacetylase-related"/>
</dbReference>
<dbReference type="Pfam" id="PF02585">
    <property type="entry name" value="PIG-L"/>
    <property type="match status" value="1"/>
</dbReference>
<organism evidence="2 3">
    <name type="scientific">Acinetobacter piscicola</name>
    <dbReference type="NCBI Taxonomy" id="2006115"/>
    <lineage>
        <taxon>Bacteria</taxon>
        <taxon>Pseudomonadati</taxon>
        <taxon>Pseudomonadota</taxon>
        <taxon>Gammaproteobacteria</taxon>
        <taxon>Moraxellales</taxon>
        <taxon>Moraxellaceae</taxon>
        <taxon>Acinetobacter</taxon>
    </lineage>
</organism>
<evidence type="ECO:0000313" key="3">
    <source>
        <dbReference type="Proteomes" id="UP000593966"/>
    </source>
</evidence>
<dbReference type="Gene3D" id="3.40.50.10320">
    <property type="entry name" value="LmbE-like"/>
    <property type="match status" value="1"/>
</dbReference>
<protein>
    <recommendedName>
        <fullName evidence="4">PIG-L family deacetylase</fullName>
    </recommendedName>
</protein>
<dbReference type="EMBL" id="CP048659">
    <property type="protein sequence ID" value="QOW45645.1"/>
    <property type="molecule type" value="Genomic_DNA"/>
</dbReference>
<gene>
    <name evidence="2" type="ORF">G0028_06905</name>
</gene>
<evidence type="ECO:0008006" key="4">
    <source>
        <dbReference type="Google" id="ProtNLM"/>
    </source>
</evidence>
<evidence type="ECO:0000313" key="2">
    <source>
        <dbReference type="EMBL" id="QOW45645.1"/>
    </source>
</evidence>
<proteinExistence type="predicted"/>
<dbReference type="InterPro" id="IPR024078">
    <property type="entry name" value="LmbE-like_dom_sf"/>
</dbReference>
<accession>A0A7S6VVM1</accession>